<dbReference type="Proteomes" id="UP001162992">
    <property type="component" value="Chromosome 19"/>
</dbReference>
<evidence type="ECO:0000313" key="1">
    <source>
        <dbReference type="EMBL" id="KAJ7520408.1"/>
    </source>
</evidence>
<proteinExistence type="predicted"/>
<comment type="caution">
    <text evidence="1">The sequence shown here is derived from an EMBL/GenBank/DDBJ whole genome shotgun (WGS) entry which is preliminary data.</text>
</comment>
<organism evidence="1 2">
    <name type="scientific">Diphasiastrum complanatum</name>
    <name type="common">Issler's clubmoss</name>
    <name type="synonym">Lycopodium complanatum</name>
    <dbReference type="NCBI Taxonomy" id="34168"/>
    <lineage>
        <taxon>Eukaryota</taxon>
        <taxon>Viridiplantae</taxon>
        <taxon>Streptophyta</taxon>
        <taxon>Embryophyta</taxon>
        <taxon>Tracheophyta</taxon>
        <taxon>Lycopodiopsida</taxon>
        <taxon>Lycopodiales</taxon>
        <taxon>Lycopodiaceae</taxon>
        <taxon>Lycopodioideae</taxon>
        <taxon>Diphasiastrum</taxon>
    </lineage>
</organism>
<reference evidence="2" key="1">
    <citation type="journal article" date="2024" name="Proc. Natl. Acad. Sci. U.S.A.">
        <title>Extraordinary preservation of gene collinearity over three hundred million years revealed in homosporous lycophytes.</title>
        <authorList>
            <person name="Li C."/>
            <person name="Wickell D."/>
            <person name="Kuo L.Y."/>
            <person name="Chen X."/>
            <person name="Nie B."/>
            <person name="Liao X."/>
            <person name="Peng D."/>
            <person name="Ji J."/>
            <person name="Jenkins J."/>
            <person name="Williams M."/>
            <person name="Shu S."/>
            <person name="Plott C."/>
            <person name="Barry K."/>
            <person name="Rajasekar S."/>
            <person name="Grimwood J."/>
            <person name="Han X."/>
            <person name="Sun S."/>
            <person name="Hou Z."/>
            <person name="He W."/>
            <person name="Dai G."/>
            <person name="Sun C."/>
            <person name="Schmutz J."/>
            <person name="Leebens-Mack J.H."/>
            <person name="Li F.W."/>
            <person name="Wang L."/>
        </authorList>
    </citation>
    <scope>NUCLEOTIDE SEQUENCE [LARGE SCALE GENOMIC DNA]</scope>
    <source>
        <strain evidence="2">cv. PW_Plant_1</strain>
    </source>
</reference>
<accession>A0ACC2AS79</accession>
<sequence length="131" mass="14904">MKYEARDMVVASLLFVAAGVLEIGGGWLIWKWRKERWQFYYFLLGSILLVIYGFIPTLQQQSFGRTYAAYGGFFIVLSLFWGWIAENSRPDVWDMVGAVVSLVGVCIIMFAPRPNPASDGYHFVGSLLESY</sequence>
<protein>
    <submittedName>
        <fullName evidence="1">Uncharacterized protein</fullName>
    </submittedName>
</protein>
<evidence type="ECO:0000313" key="2">
    <source>
        <dbReference type="Proteomes" id="UP001162992"/>
    </source>
</evidence>
<keyword evidence="2" id="KW-1185">Reference proteome</keyword>
<gene>
    <name evidence="1" type="ORF">O6H91_19G004700</name>
</gene>
<name>A0ACC2AS79_DIPCM</name>
<dbReference type="EMBL" id="CM055110">
    <property type="protein sequence ID" value="KAJ7520408.1"/>
    <property type="molecule type" value="Genomic_DNA"/>
</dbReference>